<dbReference type="Pfam" id="PF17775">
    <property type="entry name" value="YchJ_M-like"/>
    <property type="match status" value="1"/>
</dbReference>
<dbReference type="EMBL" id="CP147846">
    <property type="protein sequence ID" value="WXG70376.1"/>
    <property type="molecule type" value="Genomic_DNA"/>
</dbReference>
<keyword evidence="4" id="KW-1185">Reference proteome</keyword>
<accession>A0ABZ2PRQ8</accession>
<protein>
    <recommendedName>
        <fullName evidence="1">UPF0225 protein WDS16_07690</fullName>
    </recommendedName>
</protein>
<evidence type="ECO:0000313" key="3">
    <source>
        <dbReference type="EMBL" id="WXG70376.1"/>
    </source>
</evidence>
<dbReference type="SUPFAM" id="SSF54427">
    <property type="entry name" value="NTF2-like"/>
    <property type="match status" value="1"/>
</dbReference>
<reference evidence="3 4" key="1">
    <citation type="submission" date="2024-03" db="EMBL/GenBank/DDBJ databases">
        <title>Natural products discovery in diverse microorganisms through a two-stage MS feature dereplication strategy.</title>
        <authorList>
            <person name="Zhang R."/>
        </authorList>
    </citation>
    <scope>NUCLEOTIDE SEQUENCE [LARGE SCALE GENOMIC DNA]</scope>
    <source>
        <strain evidence="3 4">18930</strain>
    </source>
</reference>
<name>A0ABZ2PRQ8_9NOCA</name>
<gene>
    <name evidence="3" type="ORF">WDS16_07690</name>
</gene>
<dbReference type="Gene3D" id="3.10.450.50">
    <property type="match status" value="1"/>
</dbReference>
<dbReference type="Proteomes" id="UP001432000">
    <property type="component" value="Chromosome"/>
</dbReference>
<dbReference type="InterPro" id="IPR048469">
    <property type="entry name" value="YchJ-like_M"/>
</dbReference>
<comment type="similarity">
    <text evidence="1">Belongs to the UPF0225 family.</text>
</comment>
<dbReference type="InterPro" id="IPR023006">
    <property type="entry name" value="YchJ-like"/>
</dbReference>
<feature type="domain" description="YchJ-like middle NTF2-like" evidence="2">
    <location>
        <begin position="31"/>
        <end position="125"/>
    </location>
</feature>
<evidence type="ECO:0000256" key="1">
    <source>
        <dbReference type="HAMAP-Rule" id="MF_00612"/>
    </source>
</evidence>
<evidence type="ECO:0000313" key="4">
    <source>
        <dbReference type="Proteomes" id="UP001432000"/>
    </source>
</evidence>
<dbReference type="InterPro" id="IPR032710">
    <property type="entry name" value="NTF2-like_dom_sf"/>
</dbReference>
<evidence type="ECO:0000259" key="2">
    <source>
        <dbReference type="Pfam" id="PF17775"/>
    </source>
</evidence>
<dbReference type="RefSeq" id="WP_338891743.1">
    <property type="nucleotide sequence ID" value="NZ_CP147846.1"/>
</dbReference>
<sequence>MRGSSLCPCLRGERFDSCCGPFLSGSRTAPTAEQLMRSRYSAFSVGDAQYLLDTWHPTTRPAVLELDPAQRWYRLDIHGTGAGGLLDSDGWVEFSAFYRHPDGGGELRERSRFVREGGRWFYLDGRVST</sequence>
<dbReference type="HAMAP" id="MF_00612">
    <property type="entry name" value="UPF0225"/>
    <property type="match status" value="1"/>
</dbReference>
<organism evidence="3 4">
    <name type="scientific">Rhodococcus sovatensis</name>
    <dbReference type="NCBI Taxonomy" id="1805840"/>
    <lineage>
        <taxon>Bacteria</taxon>
        <taxon>Bacillati</taxon>
        <taxon>Actinomycetota</taxon>
        <taxon>Actinomycetes</taxon>
        <taxon>Mycobacteriales</taxon>
        <taxon>Nocardiaceae</taxon>
        <taxon>Rhodococcus</taxon>
    </lineage>
</organism>
<proteinExistence type="inferred from homology"/>